<protein>
    <submittedName>
        <fullName evidence="1">Uncharacterized protein</fullName>
    </submittedName>
</protein>
<sequence length="128" mass="13883">MAQTYTAFLMRDLIPERAALQSAIKALGFKLTLEDDYVPFESSGYLPCTLDGEDAGFTIRFIDSQTVAGKDAGIILKSGGDPREETTIQMIAATLARSFNAVVYDKNNTKMTTDTLITSAKEAFAALD</sequence>
<dbReference type="EMBL" id="MLJW01000004">
    <property type="protein sequence ID" value="OIR17830.1"/>
    <property type="molecule type" value="Genomic_DNA"/>
</dbReference>
<organism evidence="1">
    <name type="scientific">mine drainage metagenome</name>
    <dbReference type="NCBI Taxonomy" id="410659"/>
    <lineage>
        <taxon>unclassified sequences</taxon>
        <taxon>metagenomes</taxon>
        <taxon>ecological metagenomes</taxon>
    </lineage>
</organism>
<gene>
    <name evidence="1" type="ORF">GALL_20520</name>
</gene>
<reference evidence="1" key="1">
    <citation type="submission" date="2016-10" db="EMBL/GenBank/DDBJ databases">
        <title>Sequence of Gallionella enrichment culture.</title>
        <authorList>
            <person name="Poehlein A."/>
            <person name="Muehling M."/>
            <person name="Daniel R."/>
        </authorList>
    </citation>
    <scope>NUCLEOTIDE SEQUENCE</scope>
</reference>
<name>A0A1J5U0K9_9ZZZZ</name>
<evidence type="ECO:0000313" key="1">
    <source>
        <dbReference type="EMBL" id="OIR17830.1"/>
    </source>
</evidence>
<proteinExistence type="predicted"/>
<dbReference type="AlphaFoldDB" id="A0A1J5U0K9"/>
<comment type="caution">
    <text evidence="1">The sequence shown here is derived from an EMBL/GenBank/DDBJ whole genome shotgun (WGS) entry which is preliminary data.</text>
</comment>
<accession>A0A1J5U0K9</accession>